<name>A0A3B0ZDL4_9ZZZZ</name>
<dbReference type="InterPro" id="IPR029063">
    <property type="entry name" value="SAM-dependent_MTases_sf"/>
</dbReference>
<dbReference type="SUPFAM" id="SSF53335">
    <property type="entry name" value="S-adenosyl-L-methionine-dependent methyltransferases"/>
    <property type="match status" value="1"/>
</dbReference>
<dbReference type="AlphaFoldDB" id="A0A3B0ZDL4"/>
<accession>A0A3B0ZDL4</accession>
<keyword evidence="2" id="KW-0808">Transferase</keyword>
<reference evidence="5" key="1">
    <citation type="submission" date="2018-06" db="EMBL/GenBank/DDBJ databases">
        <authorList>
            <person name="Zhirakovskaya E."/>
        </authorList>
    </citation>
    <scope>NUCLEOTIDE SEQUENCE</scope>
</reference>
<keyword evidence="3" id="KW-0949">S-adenosyl-L-methionine</keyword>
<evidence type="ECO:0000256" key="3">
    <source>
        <dbReference type="ARBA" id="ARBA00022691"/>
    </source>
</evidence>
<dbReference type="Pfam" id="PF13649">
    <property type="entry name" value="Methyltransf_25"/>
    <property type="match status" value="1"/>
</dbReference>
<evidence type="ECO:0000256" key="2">
    <source>
        <dbReference type="ARBA" id="ARBA00022679"/>
    </source>
</evidence>
<gene>
    <name evidence="5" type="ORF">MNBD_GAMMA17-983</name>
</gene>
<dbReference type="EMBL" id="UOFQ01000148">
    <property type="protein sequence ID" value="VAW89661.1"/>
    <property type="molecule type" value="Genomic_DNA"/>
</dbReference>
<feature type="domain" description="Methyltransferase" evidence="4">
    <location>
        <begin position="48"/>
        <end position="142"/>
    </location>
</feature>
<evidence type="ECO:0000259" key="4">
    <source>
        <dbReference type="Pfam" id="PF13649"/>
    </source>
</evidence>
<dbReference type="GO" id="GO:0032259">
    <property type="term" value="P:methylation"/>
    <property type="evidence" value="ECO:0007669"/>
    <property type="project" value="UniProtKB-KW"/>
</dbReference>
<dbReference type="PANTHER" id="PTHR43464">
    <property type="entry name" value="METHYLTRANSFERASE"/>
    <property type="match status" value="1"/>
</dbReference>
<dbReference type="InterPro" id="IPR041698">
    <property type="entry name" value="Methyltransf_25"/>
</dbReference>
<evidence type="ECO:0000313" key="5">
    <source>
        <dbReference type="EMBL" id="VAW89661.1"/>
    </source>
</evidence>
<dbReference type="CDD" id="cd02440">
    <property type="entry name" value="AdoMet_MTases"/>
    <property type="match status" value="1"/>
</dbReference>
<dbReference type="PANTHER" id="PTHR43464:SF19">
    <property type="entry name" value="UBIQUINONE BIOSYNTHESIS O-METHYLTRANSFERASE, MITOCHONDRIAL"/>
    <property type="match status" value="1"/>
</dbReference>
<dbReference type="GO" id="GO:0008168">
    <property type="term" value="F:methyltransferase activity"/>
    <property type="evidence" value="ECO:0007669"/>
    <property type="project" value="UniProtKB-KW"/>
</dbReference>
<evidence type="ECO:0000256" key="1">
    <source>
        <dbReference type="ARBA" id="ARBA00022603"/>
    </source>
</evidence>
<sequence>MQRIPEPDLMDDDVQARAYAEADFSEPHENFIVLFKQQWPGRDVTGRVLDLGCGAADISIRFARAFPHCEIEGIDGADEMLAQGIKAIATAELSEQIELRHCYLPDAVLEQQRFDVVISNSLLHHLKEPMTLWQTIRSCVKQKAQPTTPVFVMDLMRPESEDEVVRLVDQYVANEADVLRHDFHHSLFAAYRVDEVRAQLDAAGLNALKVAVVSDRHLIVAGLL</sequence>
<organism evidence="5">
    <name type="scientific">hydrothermal vent metagenome</name>
    <dbReference type="NCBI Taxonomy" id="652676"/>
    <lineage>
        <taxon>unclassified sequences</taxon>
        <taxon>metagenomes</taxon>
        <taxon>ecological metagenomes</taxon>
    </lineage>
</organism>
<keyword evidence="1" id="KW-0489">Methyltransferase</keyword>
<proteinExistence type="predicted"/>
<dbReference type="Gene3D" id="3.40.50.150">
    <property type="entry name" value="Vaccinia Virus protein VP39"/>
    <property type="match status" value="1"/>
</dbReference>
<protein>
    <recommendedName>
        <fullName evidence="4">Methyltransferase domain-containing protein</fullName>
    </recommendedName>
</protein>